<feature type="compositionally biased region" description="Low complexity" evidence="2">
    <location>
        <begin position="1096"/>
        <end position="1113"/>
    </location>
</feature>
<feature type="coiled-coil region" evidence="1">
    <location>
        <begin position="33"/>
        <end position="60"/>
    </location>
</feature>
<feature type="region of interest" description="Disordered" evidence="2">
    <location>
        <begin position="808"/>
        <end position="835"/>
    </location>
</feature>
<feature type="region of interest" description="Disordered" evidence="2">
    <location>
        <begin position="135"/>
        <end position="175"/>
    </location>
</feature>
<feature type="compositionally biased region" description="Acidic residues" evidence="2">
    <location>
        <begin position="480"/>
        <end position="492"/>
    </location>
</feature>
<evidence type="ECO:0000256" key="1">
    <source>
        <dbReference type="SAM" id="Coils"/>
    </source>
</evidence>
<feature type="compositionally biased region" description="Polar residues" evidence="2">
    <location>
        <begin position="808"/>
        <end position="826"/>
    </location>
</feature>
<evidence type="ECO:0000313" key="4">
    <source>
        <dbReference type="EnsemblMetazoa" id="GPPI022651-PA"/>
    </source>
</evidence>
<feature type="compositionally biased region" description="Polar residues" evidence="2">
    <location>
        <begin position="1065"/>
        <end position="1089"/>
    </location>
</feature>
<feature type="region of interest" description="Disordered" evidence="2">
    <location>
        <begin position="1018"/>
        <end position="1139"/>
    </location>
</feature>
<reference evidence="5" key="1">
    <citation type="submission" date="2015-01" db="EMBL/GenBank/DDBJ databases">
        <authorList>
            <person name="Aksoy S."/>
            <person name="Warren W."/>
            <person name="Wilson R.K."/>
        </authorList>
    </citation>
    <scope>NUCLEOTIDE SEQUENCE [LARGE SCALE GENOMIC DNA]</scope>
    <source>
        <strain evidence="5">IAEA</strain>
    </source>
</reference>
<sequence>MLINPLNWFTGWLTIALLQGNLPALNTVQALPIDNLENPIKQLQLNLEIVSQQLKQIAKETEACKHASNSTGLNKTADHNITDITQLLENTISLDRNISHLDEEKGNLSSSSKNQSSNYPANEENVIRKIRSAYAKQHHPNATASLAKSKKREESFVASATNENVPNATDETNQNDRQIDNFASFTRTDPAYAGAERQSLYSNAEAAYTISENANRFEETHMSLIDKPMQISGNQQTSTGNTQATNVIHRSHHNVSFSRPQKVYSSLDDFENNTETNGIESFNVQEERSSYDSFEQSDPLRLAINQTRNLNATNATGVTKSTLSSKPCNAASSDENMSISSEIKQQNLTRIERAINETLSSNVNASLEISQKTNNDSGPLNASNVTRTDNETTTPANLDGDSYSTLNSNQLKNFIISSQSKCATEQIVTVQEPLGDANFQETDLLGFLLNQTLNATNSRRNPGPYHKTLPLPPRKRNDNYDEDDVEESESEIDASKEANVAENAENAENAGKSTATDTWEEKPSSKSVENDDSESSTESVGTIAQNMTANTVASVTDVTDVNMSNNDSEETRSDISDENLDENTTEQQNSAPNTELISNATDSNTTYVTNGTKASLNESVSHSSINITANEQNSTTNLETIDDSPEHLNTVNYAGFEEMSLFEFLVTQLTKNLTAKHAKNASHAASIATSANLKTKTANTENVTTTSFNESQAHDTTNLTLETKPSIDDVASKIDEQQNEPVTLYDVASFREDKPNNVISTGIEQNSTVKAAAINASKSGSHIASSFAENEPVTALSKQENLNLTARATESPNSSTLTVGSQQLSNSDEDEAGGKVNIDDETRKVNDYTSFREMEVLKNLVNDIVKNLGSKDNSTNMKHSAKKTNMTHLANNKNETLKALDGTLPGKAGQAVAGNITKGPKGLVETDTDDEIAGVFKLNTIKPVVASNQQATNSTPDTNQTASLNASYTTNVTNTTSESVAASNTSSVLGETMEIANATNPTNETTATEDAIGSANKSVVAENAPGPRNESVATADETESANNKTVIIENDPESGNKSLAIENATDPTNESTATEDATGSANKSATAESASEPRNETVATESETEATTGSVATQNITNPAANATSGTSESVQQANTTDVANETMSTANKTNSNNETVNAADSIESESIMTANATNSANDSVLSANETIGNKVSELAAIPTNVSKDVAPATNAIAESVPIAESQTIQSFASFAENNPITTFVTQAVKNETNAINETVVCDSPQEALKPNCVAADQQNFTQNTEMINVNSTSKETCSCSAHHNKVSPIRNFVEKESFATLKNPSVDVEETLAFGELKRNQETHHKDILVEENNANNHSIAARLGDLQNSTTNKTDMLSNVPYDSSKIAEDVTIDISTYLPISVTSEEALHSLRTSTKNQSSEASATSTLATKPTTSDNQTKPLNGTEEAKISENLKLTAFQTNSSAEDSHVHDASSSSNVFRSFAQNERHFAEKTKTTNATAHNMHVSMKIDRRPQGEQIPSESFRFKADNDFYRAPHFLYMDQAIKTAKNPLANASTIHAKEEETNATLLIKNVTNSCCHANCSSTMGCENLKVKELLNTTDQINMTSSAAETASLTSSFSEASNDTVQVKQAAEKTFVEEAESMGDKLSAMDQNTQDLKENSRPESSSALHNIEFLKIAQNLAYEFARGENQITEEEFGRVAKFQDDEEGEFSVDEDAKSITDEDGRESRTLEDESDYTSGQVAVELSADVEETTTTDTTESIEPEESMYRERAPRKLKHHRNLDGVEMFYGYSSVKHN</sequence>
<dbReference type="EnsemblMetazoa" id="GPPI022651-RA">
    <property type="protein sequence ID" value="GPPI022651-PA"/>
    <property type="gene ID" value="GPPI022651"/>
</dbReference>
<feature type="signal peptide" evidence="3">
    <location>
        <begin position="1"/>
        <end position="30"/>
    </location>
</feature>
<keyword evidence="1" id="KW-0175">Coiled coil</keyword>
<feature type="compositionally biased region" description="Polar residues" evidence="2">
    <location>
        <begin position="1430"/>
        <end position="1441"/>
    </location>
</feature>
<dbReference type="VEuPathDB" id="VectorBase:GPPI022651"/>
<feature type="compositionally biased region" description="Low complexity" evidence="2">
    <location>
        <begin position="497"/>
        <end position="510"/>
    </location>
</feature>
<accession>A0A1B0B8Z2</accession>
<feature type="compositionally biased region" description="Low complexity" evidence="2">
    <location>
        <begin position="1418"/>
        <end position="1429"/>
    </location>
</feature>
<name>A0A1B0B8Z2_9MUSC</name>
<organism evidence="4 5">
    <name type="scientific">Glossina palpalis gambiensis</name>
    <dbReference type="NCBI Taxonomy" id="67801"/>
    <lineage>
        <taxon>Eukaryota</taxon>
        <taxon>Metazoa</taxon>
        <taxon>Ecdysozoa</taxon>
        <taxon>Arthropoda</taxon>
        <taxon>Hexapoda</taxon>
        <taxon>Insecta</taxon>
        <taxon>Pterygota</taxon>
        <taxon>Neoptera</taxon>
        <taxon>Endopterygota</taxon>
        <taxon>Diptera</taxon>
        <taxon>Brachycera</taxon>
        <taxon>Muscomorpha</taxon>
        <taxon>Hippoboscoidea</taxon>
        <taxon>Glossinidae</taxon>
        <taxon>Glossina</taxon>
    </lineage>
</organism>
<feature type="compositionally biased region" description="Polar residues" evidence="2">
    <location>
        <begin position="536"/>
        <end position="566"/>
    </location>
</feature>
<feature type="region of interest" description="Disordered" evidence="2">
    <location>
        <begin position="318"/>
        <end position="338"/>
    </location>
</feature>
<feature type="compositionally biased region" description="Polar residues" evidence="2">
    <location>
        <begin position="1114"/>
        <end position="1139"/>
    </location>
</feature>
<feature type="compositionally biased region" description="Polar residues" evidence="2">
    <location>
        <begin position="585"/>
        <end position="610"/>
    </location>
</feature>
<feature type="compositionally biased region" description="Basic and acidic residues" evidence="2">
    <location>
        <begin position="1716"/>
        <end position="1733"/>
    </location>
</feature>
<dbReference type="STRING" id="67801.A0A1B0B8Z2"/>
<feature type="region of interest" description="Disordered" evidence="2">
    <location>
        <begin position="1410"/>
        <end position="1450"/>
    </location>
</feature>
<feature type="region of interest" description="Disordered" evidence="2">
    <location>
        <begin position="1705"/>
        <end position="1777"/>
    </location>
</feature>
<dbReference type="EMBL" id="JXJN01010155">
    <property type="status" value="NOT_ANNOTATED_CDS"/>
    <property type="molecule type" value="Genomic_DNA"/>
</dbReference>
<reference evidence="4" key="2">
    <citation type="submission" date="2020-05" db="UniProtKB">
        <authorList>
            <consortium name="EnsemblMetazoa"/>
        </authorList>
    </citation>
    <scope>IDENTIFICATION</scope>
    <source>
        <strain evidence="4">IAEA</strain>
    </source>
</reference>
<feature type="compositionally biased region" description="Polar residues" evidence="2">
    <location>
        <begin position="158"/>
        <end position="175"/>
    </location>
</feature>
<keyword evidence="3" id="KW-0732">Signal</keyword>
<evidence type="ECO:0000256" key="3">
    <source>
        <dbReference type="SAM" id="SignalP"/>
    </source>
</evidence>
<keyword evidence="5" id="KW-1185">Reference proteome</keyword>
<feature type="compositionally biased region" description="Acidic residues" evidence="2">
    <location>
        <begin position="1749"/>
        <end position="1767"/>
    </location>
</feature>
<proteinExistence type="predicted"/>
<protein>
    <submittedName>
        <fullName evidence="4">Uncharacterized protein</fullName>
    </submittedName>
</protein>
<feature type="region of interest" description="Disordered" evidence="2">
    <location>
        <begin position="370"/>
        <end position="401"/>
    </location>
</feature>
<evidence type="ECO:0000256" key="2">
    <source>
        <dbReference type="SAM" id="MobiDB-lite"/>
    </source>
</evidence>
<dbReference type="Proteomes" id="UP000092460">
    <property type="component" value="Unassembled WGS sequence"/>
</dbReference>
<feature type="compositionally biased region" description="Acidic residues" evidence="2">
    <location>
        <begin position="1706"/>
        <end position="1715"/>
    </location>
</feature>
<evidence type="ECO:0000313" key="5">
    <source>
        <dbReference type="Proteomes" id="UP000092460"/>
    </source>
</evidence>
<feature type="chain" id="PRO_5008404607" evidence="3">
    <location>
        <begin position="31"/>
        <end position="1799"/>
    </location>
</feature>
<feature type="region of interest" description="Disordered" evidence="2">
    <location>
        <begin position="455"/>
        <end position="610"/>
    </location>
</feature>
<feature type="region of interest" description="Disordered" evidence="2">
    <location>
        <begin position="1640"/>
        <end position="1667"/>
    </location>
</feature>